<evidence type="ECO:0000256" key="1">
    <source>
        <dbReference type="SAM" id="Phobius"/>
    </source>
</evidence>
<keyword evidence="1" id="KW-0472">Membrane</keyword>
<evidence type="ECO:0008006" key="4">
    <source>
        <dbReference type="Google" id="ProtNLM"/>
    </source>
</evidence>
<dbReference type="eggNOG" id="ENOG502S3CD">
    <property type="taxonomic scope" value="Eukaryota"/>
</dbReference>
<gene>
    <name evidence="2" type="ORF">GLAREA_02166</name>
</gene>
<proteinExistence type="predicted"/>
<dbReference type="RefSeq" id="XP_008087573.1">
    <property type="nucleotide sequence ID" value="XM_008089382.1"/>
</dbReference>
<dbReference type="OMA" id="HQYFPAQ"/>
<dbReference type="OrthoDB" id="47375at2759"/>
<dbReference type="EMBL" id="KE145371">
    <property type="protein sequence ID" value="EPE26254.1"/>
    <property type="molecule type" value="Genomic_DNA"/>
</dbReference>
<dbReference type="Proteomes" id="UP000016922">
    <property type="component" value="Unassembled WGS sequence"/>
</dbReference>
<dbReference type="AlphaFoldDB" id="S3CM32"/>
<dbReference type="HOGENOM" id="CLU_032992_3_0_1"/>
<accession>S3CM32</accession>
<reference evidence="2 3" key="1">
    <citation type="journal article" date="2013" name="BMC Genomics">
        <title>Genomics-driven discovery of the pneumocandin biosynthetic gene cluster in the fungus Glarea lozoyensis.</title>
        <authorList>
            <person name="Chen L."/>
            <person name="Yue Q."/>
            <person name="Zhang X."/>
            <person name="Xiang M."/>
            <person name="Wang C."/>
            <person name="Li S."/>
            <person name="Che Y."/>
            <person name="Ortiz-Lopez F.J."/>
            <person name="Bills G.F."/>
            <person name="Liu X."/>
            <person name="An Z."/>
        </authorList>
    </citation>
    <scope>NUCLEOTIDE SEQUENCE [LARGE SCALE GENOMIC DNA]</scope>
    <source>
        <strain evidence="3">ATCC 20868 / MF5171</strain>
    </source>
</reference>
<keyword evidence="1" id="KW-1133">Transmembrane helix</keyword>
<sequence length="372" mass="41301">MLKSVSQPRIVTLYGRGSARKLHSRLNVLVAAFLLSCLAYTFIFDSFNLPLGSACDTISKDLSKPRIDAGNSTLGFSSILALSVKPSWRSRGLLASAEYSGLDIQIPKQPFIAPELVEAFKNIPSKTGKQPSSGSAYAWLAHLDLIKHAVTNNMETVLIVEDDVDWDVNIKTQMQLISDNLRKLTDINNTDKSPYGQAWDVLWIGHCGEHTSVDTPRIEFSDATVPPRNTYTGWANKYMYNIDAGKRAIQIGVNPVCSFGYALTLKGAEKVLDWAGKGGNEAFDIRMLQGCQTKDLKCLVVNPEVMHHYQPPKELGYTSLVAESDGKGVAADEDKFEHVMGGTENIRESTRCKVLFDTTCVKEHRDYWFKQT</sequence>
<evidence type="ECO:0000313" key="2">
    <source>
        <dbReference type="EMBL" id="EPE26254.1"/>
    </source>
</evidence>
<keyword evidence="3" id="KW-1185">Reference proteome</keyword>
<organism evidence="2 3">
    <name type="scientific">Glarea lozoyensis (strain ATCC 20868 / MF5171)</name>
    <dbReference type="NCBI Taxonomy" id="1116229"/>
    <lineage>
        <taxon>Eukaryota</taxon>
        <taxon>Fungi</taxon>
        <taxon>Dikarya</taxon>
        <taxon>Ascomycota</taxon>
        <taxon>Pezizomycotina</taxon>
        <taxon>Leotiomycetes</taxon>
        <taxon>Helotiales</taxon>
        <taxon>Helotiaceae</taxon>
        <taxon>Glarea</taxon>
    </lineage>
</organism>
<evidence type="ECO:0000313" key="3">
    <source>
        <dbReference type="Proteomes" id="UP000016922"/>
    </source>
</evidence>
<name>S3CM32_GLAL2</name>
<protein>
    <recommendedName>
        <fullName evidence="4">Glycosyltransferase family 25 protein</fullName>
    </recommendedName>
</protein>
<feature type="transmembrane region" description="Helical" evidence="1">
    <location>
        <begin position="26"/>
        <end position="44"/>
    </location>
</feature>
<dbReference type="KEGG" id="glz:GLAREA_02166"/>
<keyword evidence="1" id="KW-0812">Transmembrane</keyword>
<dbReference type="GeneID" id="19461224"/>